<dbReference type="Proteomes" id="UP001589788">
    <property type="component" value="Unassembled WGS sequence"/>
</dbReference>
<evidence type="ECO:0000256" key="3">
    <source>
        <dbReference type="ARBA" id="ARBA00022840"/>
    </source>
</evidence>
<feature type="region of interest" description="Disordered" evidence="4">
    <location>
        <begin position="131"/>
        <end position="185"/>
    </location>
</feature>
<dbReference type="EMBL" id="JBHLYQ010000076">
    <property type="protein sequence ID" value="MFC0082168.1"/>
    <property type="molecule type" value="Genomic_DNA"/>
</dbReference>
<dbReference type="PANTHER" id="PTHR30258">
    <property type="entry name" value="TYPE II SECRETION SYSTEM PROTEIN GSPE-RELATED"/>
    <property type="match status" value="1"/>
</dbReference>
<dbReference type="InterPro" id="IPR007831">
    <property type="entry name" value="T2SS_GspE_N"/>
</dbReference>
<dbReference type="CDD" id="cd01129">
    <property type="entry name" value="PulE-GspE-like"/>
    <property type="match status" value="1"/>
</dbReference>
<keyword evidence="3" id="KW-0067">ATP-binding</keyword>
<organism evidence="6 7">
    <name type="scientific">Aciditerrimonas ferrireducens</name>
    <dbReference type="NCBI Taxonomy" id="667306"/>
    <lineage>
        <taxon>Bacteria</taxon>
        <taxon>Bacillati</taxon>
        <taxon>Actinomycetota</taxon>
        <taxon>Acidimicrobiia</taxon>
        <taxon>Acidimicrobiales</taxon>
        <taxon>Acidimicrobiaceae</taxon>
        <taxon>Aciditerrimonas</taxon>
    </lineage>
</organism>
<evidence type="ECO:0000256" key="2">
    <source>
        <dbReference type="ARBA" id="ARBA00022741"/>
    </source>
</evidence>
<dbReference type="Pfam" id="PF00437">
    <property type="entry name" value="T2SSE"/>
    <property type="match status" value="1"/>
</dbReference>
<dbReference type="SMART" id="SM00382">
    <property type="entry name" value="AAA"/>
    <property type="match status" value="1"/>
</dbReference>
<dbReference type="SUPFAM" id="SSF52540">
    <property type="entry name" value="P-loop containing nucleoside triphosphate hydrolases"/>
    <property type="match status" value="1"/>
</dbReference>
<feature type="compositionally biased region" description="Pro residues" evidence="4">
    <location>
        <begin position="132"/>
        <end position="177"/>
    </location>
</feature>
<dbReference type="RefSeq" id="WP_377789638.1">
    <property type="nucleotide sequence ID" value="NZ_JBHLYQ010000076.1"/>
</dbReference>
<dbReference type="InterPro" id="IPR003593">
    <property type="entry name" value="AAA+_ATPase"/>
</dbReference>
<sequence>MSVDDGVRLLAREHRLQVVDLDRHPVDPTVAELLPERLAQAYAAVPVGRRYGAPVVAVADPGDLVAMDSLRASLGRDFLPVVASREQIERFIDRLYHGAPGPLAAPGDPDQGPPTDPVTAALVEALQQPARRLPPVPPGLAEPSPTPLPAEPPASAPPPAMPPPPLARAPEGVPPPAGIVGGTGLEDDLASFPPLARALVESGRVPLAAMRDALYEQTRSGESLARCLARLGLVSEADLLWGVAHELGLDFVDLDVFGVDLTQALRLPESTARHHGVLVVQDRDGVPVVATSNPTNVLAADDLRTVLGKRFVMVVATRTQIATYLDRAYSQGISAAEAASSAADQMGVPVSEDLETLQVVAEDAPVVRYVNLLVLQALNERASDIHVEPTADQLRIRYRIDGVLHDMAPAPKSIAPAVTTRLKVMAELDIAEHRLPQDGRISLNVGNRTVDLRIATLPTIHGEKIVMRVLDKSNVVLSFEELGFDEDLLARYREIYTKPYGTVLVTGPTGSGKTTTLYATLSVLNSPEKNIITVEDPVELRIPGINQVQLNVKAGLTFAAALRSILRADPDIVLVGEVRDKETAMISVEAALTGHLVLATLHTNDAASTPMRLVEMGVEPYLVGSAASAIVAQRLARRLCRHCREPFEPTEAEVAALGWDPAQVFASSSVPTLYRAKGCGACAHTGYRGRRALAELLVVTEEVEQMIVAGAPAEQIHRLAVEQGMVPLREHGLRRALEGETTLEEVLRVVA</sequence>
<dbReference type="Pfam" id="PF05157">
    <property type="entry name" value="MshEN"/>
    <property type="match status" value="2"/>
</dbReference>
<comment type="similarity">
    <text evidence="1">Belongs to the GSP E family.</text>
</comment>
<dbReference type="InterPro" id="IPR037257">
    <property type="entry name" value="T2SS_E_N_sf"/>
</dbReference>
<reference evidence="6 7" key="1">
    <citation type="submission" date="2024-09" db="EMBL/GenBank/DDBJ databases">
        <authorList>
            <person name="Sun Q."/>
            <person name="Mori K."/>
        </authorList>
    </citation>
    <scope>NUCLEOTIDE SEQUENCE [LARGE SCALE GENOMIC DNA]</scope>
    <source>
        <strain evidence="6 7">JCM 15389</strain>
    </source>
</reference>
<dbReference type="InterPro" id="IPR027417">
    <property type="entry name" value="P-loop_NTPase"/>
</dbReference>
<evidence type="ECO:0000313" key="6">
    <source>
        <dbReference type="EMBL" id="MFC0082168.1"/>
    </source>
</evidence>
<dbReference type="PROSITE" id="PS00662">
    <property type="entry name" value="T2SP_E"/>
    <property type="match status" value="1"/>
</dbReference>
<proteinExistence type="inferred from homology"/>
<dbReference type="Gene3D" id="3.40.50.300">
    <property type="entry name" value="P-loop containing nucleotide triphosphate hydrolases"/>
    <property type="match status" value="1"/>
</dbReference>
<keyword evidence="7" id="KW-1185">Reference proteome</keyword>
<protein>
    <submittedName>
        <fullName evidence="6">ATPase, T2SS/T4P/T4SS family</fullName>
    </submittedName>
</protein>
<dbReference type="PANTHER" id="PTHR30258:SF2">
    <property type="entry name" value="COMG OPERON PROTEIN 1"/>
    <property type="match status" value="1"/>
</dbReference>
<evidence type="ECO:0000259" key="5">
    <source>
        <dbReference type="PROSITE" id="PS00662"/>
    </source>
</evidence>
<dbReference type="SUPFAM" id="SSF160246">
    <property type="entry name" value="EspE N-terminal domain-like"/>
    <property type="match status" value="2"/>
</dbReference>
<comment type="caution">
    <text evidence="6">The sequence shown here is derived from an EMBL/GenBank/DDBJ whole genome shotgun (WGS) entry which is preliminary data.</text>
</comment>
<evidence type="ECO:0000256" key="4">
    <source>
        <dbReference type="SAM" id="MobiDB-lite"/>
    </source>
</evidence>
<gene>
    <name evidence="6" type="ORF">ACFFRE_08405</name>
</gene>
<dbReference type="InterPro" id="IPR001482">
    <property type="entry name" value="T2SS/T4SS_dom"/>
</dbReference>
<dbReference type="Gene3D" id="3.30.300.160">
    <property type="entry name" value="Type II secretion system, protein E, N-terminal domain"/>
    <property type="match status" value="2"/>
</dbReference>
<keyword evidence="2" id="KW-0547">Nucleotide-binding</keyword>
<accession>A0ABV6C4G4</accession>
<name>A0ABV6C4G4_9ACTN</name>
<dbReference type="Gene3D" id="3.30.450.90">
    <property type="match status" value="1"/>
</dbReference>
<evidence type="ECO:0000313" key="7">
    <source>
        <dbReference type="Proteomes" id="UP001589788"/>
    </source>
</evidence>
<evidence type="ECO:0000256" key="1">
    <source>
        <dbReference type="ARBA" id="ARBA00006611"/>
    </source>
</evidence>
<feature type="domain" description="Bacterial type II secretion system protein E" evidence="5">
    <location>
        <begin position="566"/>
        <end position="580"/>
    </location>
</feature>